<feature type="non-terminal residue" evidence="8">
    <location>
        <position position="1"/>
    </location>
</feature>
<dbReference type="CDD" id="cd10719">
    <property type="entry name" value="DnaJ_zf"/>
    <property type="match status" value="1"/>
</dbReference>
<dbReference type="InterPro" id="IPR001305">
    <property type="entry name" value="HSP_DnaJ_Cys-rich_dom"/>
</dbReference>
<dbReference type="SUPFAM" id="SSF46565">
    <property type="entry name" value="Chaperone J-domain"/>
    <property type="match status" value="1"/>
</dbReference>
<keyword evidence="1" id="KW-0479">Metal-binding</keyword>
<dbReference type="GO" id="GO:0006457">
    <property type="term" value="P:protein folding"/>
    <property type="evidence" value="ECO:0007669"/>
    <property type="project" value="InterPro"/>
</dbReference>
<name>X0V619_9ZZZZ</name>
<dbReference type="PANTHER" id="PTHR44145">
    <property type="entry name" value="DNAJ HOMOLOG SUBFAMILY A MEMBER 3, MITOCHONDRIAL"/>
    <property type="match status" value="1"/>
</dbReference>
<dbReference type="PROSITE" id="PS51188">
    <property type="entry name" value="ZF_CR"/>
    <property type="match status" value="1"/>
</dbReference>
<dbReference type="SUPFAM" id="SSF57938">
    <property type="entry name" value="DnaJ/Hsp40 cysteine-rich domain"/>
    <property type="match status" value="1"/>
</dbReference>
<dbReference type="PROSITE" id="PS50076">
    <property type="entry name" value="DNAJ_2"/>
    <property type="match status" value="1"/>
</dbReference>
<sequence>DEIRKVYRKLAKQYHPDANPDNKQAEERFKDVSEAYEVLGDSKKRQQYDQMRKFGMGGRGFDFQNFDFRGFGGTGSESNQGGFSFEGFDRFGGLGNIFAQFFDFGERSHQERVDPREGKDIHVEVPIPFTLGVNGGKTTFGLEKESTCPSCDGGGAKPGSKVQSCSHCKGLGRVTIAQGGFAVSRPCPRCFGRGQVITNPCERCHGSGQILGKRSYSVKIPAGIEDGKQIRLKGQGQPGQAG</sequence>
<organism evidence="8">
    <name type="scientific">marine sediment metagenome</name>
    <dbReference type="NCBI Taxonomy" id="412755"/>
    <lineage>
        <taxon>unclassified sequences</taxon>
        <taxon>metagenomes</taxon>
        <taxon>ecological metagenomes</taxon>
    </lineage>
</organism>
<dbReference type="Pfam" id="PF00226">
    <property type="entry name" value="DnaJ"/>
    <property type="match status" value="1"/>
</dbReference>
<proteinExistence type="predicted"/>
<evidence type="ECO:0000259" key="7">
    <source>
        <dbReference type="PROSITE" id="PS51188"/>
    </source>
</evidence>
<evidence type="ECO:0000256" key="3">
    <source>
        <dbReference type="ARBA" id="ARBA00022771"/>
    </source>
</evidence>
<dbReference type="CDD" id="cd06257">
    <property type="entry name" value="DnaJ"/>
    <property type="match status" value="1"/>
</dbReference>
<dbReference type="Gene3D" id="2.10.230.10">
    <property type="entry name" value="Heat shock protein DnaJ, cysteine-rich domain"/>
    <property type="match status" value="1"/>
</dbReference>
<dbReference type="InterPro" id="IPR051938">
    <property type="entry name" value="Apopto_cytoskel_mod"/>
</dbReference>
<dbReference type="FunFam" id="2.10.230.10:FF:000002">
    <property type="entry name" value="Molecular chaperone DnaJ"/>
    <property type="match status" value="1"/>
</dbReference>
<dbReference type="SMART" id="SM00271">
    <property type="entry name" value="DnaJ"/>
    <property type="match status" value="1"/>
</dbReference>
<keyword evidence="4" id="KW-0862">Zinc</keyword>
<dbReference type="InterPro" id="IPR002939">
    <property type="entry name" value="DnaJ_C"/>
</dbReference>
<protein>
    <recommendedName>
        <fullName evidence="9">J domain-containing protein</fullName>
    </recommendedName>
</protein>
<dbReference type="InterPro" id="IPR036410">
    <property type="entry name" value="HSP_DnaJ_Cys-rich_dom_sf"/>
</dbReference>
<evidence type="ECO:0008006" key="9">
    <source>
        <dbReference type="Google" id="ProtNLM"/>
    </source>
</evidence>
<keyword evidence="3" id="KW-0863">Zinc-finger</keyword>
<dbReference type="PANTHER" id="PTHR44145:SF3">
    <property type="entry name" value="DNAJ HOMOLOG SUBFAMILY A MEMBER 3, MITOCHONDRIAL"/>
    <property type="match status" value="1"/>
</dbReference>
<dbReference type="Gene3D" id="2.60.260.20">
    <property type="entry name" value="Urease metallochaperone UreE, N-terminal domain"/>
    <property type="match status" value="1"/>
</dbReference>
<dbReference type="SUPFAM" id="SSF49493">
    <property type="entry name" value="HSP40/DnaJ peptide-binding domain"/>
    <property type="match status" value="1"/>
</dbReference>
<evidence type="ECO:0000256" key="5">
    <source>
        <dbReference type="ARBA" id="ARBA00023186"/>
    </source>
</evidence>
<evidence type="ECO:0000313" key="8">
    <source>
        <dbReference type="EMBL" id="GAF96080.1"/>
    </source>
</evidence>
<evidence type="ECO:0000256" key="4">
    <source>
        <dbReference type="ARBA" id="ARBA00022833"/>
    </source>
</evidence>
<feature type="non-terminal residue" evidence="8">
    <location>
        <position position="242"/>
    </location>
</feature>
<keyword evidence="5" id="KW-0143">Chaperone</keyword>
<dbReference type="Pfam" id="PF00684">
    <property type="entry name" value="DnaJ_CXXCXGXG"/>
    <property type="match status" value="1"/>
</dbReference>
<dbReference type="PRINTS" id="PR00625">
    <property type="entry name" value="JDOMAIN"/>
</dbReference>
<feature type="domain" description="CR-type" evidence="7">
    <location>
        <begin position="135"/>
        <end position="213"/>
    </location>
</feature>
<gene>
    <name evidence="8" type="ORF">S01H1_21595</name>
</gene>
<dbReference type="GO" id="GO:0051082">
    <property type="term" value="F:unfolded protein binding"/>
    <property type="evidence" value="ECO:0007669"/>
    <property type="project" value="InterPro"/>
</dbReference>
<dbReference type="GO" id="GO:0008270">
    <property type="term" value="F:zinc ion binding"/>
    <property type="evidence" value="ECO:0007669"/>
    <property type="project" value="UniProtKB-KW"/>
</dbReference>
<dbReference type="InterPro" id="IPR001623">
    <property type="entry name" value="DnaJ_domain"/>
</dbReference>
<dbReference type="PROSITE" id="PS00636">
    <property type="entry name" value="DNAJ_1"/>
    <property type="match status" value="1"/>
</dbReference>
<dbReference type="Gene3D" id="1.10.287.110">
    <property type="entry name" value="DnaJ domain"/>
    <property type="match status" value="1"/>
</dbReference>
<dbReference type="InterPro" id="IPR018253">
    <property type="entry name" value="DnaJ_domain_CS"/>
</dbReference>
<dbReference type="InterPro" id="IPR036869">
    <property type="entry name" value="J_dom_sf"/>
</dbReference>
<dbReference type="InterPro" id="IPR008971">
    <property type="entry name" value="HSP40/DnaJ_pept-bd"/>
</dbReference>
<reference evidence="8" key="1">
    <citation type="journal article" date="2014" name="Front. Microbiol.">
        <title>High frequency of phylogenetically diverse reductive dehalogenase-homologous genes in deep subseafloor sedimentary metagenomes.</title>
        <authorList>
            <person name="Kawai M."/>
            <person name="Futagami T."/>
            <person name="Toyoda A."/>
            <person name="Takaki Y."/>
            <person name="Nishi S."/>
            <person name="Hori S."/>
            <person name="Arai W."/>
            <person name="Tsubouchi T."/>
            <person name="Morono Y."/>
            <person name="Uchiyama I."/>
            <person name="Ito T."/>
            <person name="Fujiyama A."/>
            <person name="Inagaki F."/>
            <person name="Takami H."/>
        </authorList>
    </citation>
    <scope>NUCLEOTIDE SEQUENCE</scope>
    <source>
        <strain evidence="8">Expedition CK06-06</strain>
    </source>
</reference>
<evidence type="ECO:0000256" key="2">
    <source>
        <dbReference type="ARBA" id="ARBA00022737"/>
    </source>
</evidence>
<dbReference type="Pfam" id="PF01556">
    <property type="entry name" value="DnaJ_C"/>
    <property type="match status" value="1"/>
</dbReference>
<keyword evidence="2" id="KW-0677">Repeat</keyword>
<evidence type="ECO:0000256" key="1">
    <source>
        <dbReference type="ARBA" id="ARBA00022723"/>
    </source>
</evidence>
<feature type="domain" description="J" evidence="6">
    <location>
        <begin position="1"/>
        <end position="52"/>
    </location>
</feature>
<dbReference type="AlphaFoldDB" id="X0V619"/>
<accession>X0V619</accession>
<comment type="caution">
    <text evidence="8">The sequence shown here is derived from an EMBL/GenBank/DDBJ whole genome shotgun (WGS) entry which is preliminary data.</text>
</comment>
<dbReference type="EMBL" id="BARS01012006">
    <property type="protein sequence ID" value="GAF96080.1"/>
    <property type="molecule type" value="Genomic_DNA"/>
</dbReference>
<dbReference type="GO" id="GO:0031072">
    <property type="term" value="F:heat shock protein binding"/>
    <property type="evidence" value="ECO:0007669"/>
    <property type="project" value="InterPro"/>
</dbReference>
<evidence type="ECO:0000259" key="6">
    <source>
        <dbReference type="PROSITE" id="PS50076"/>
    </source>
</evidence>